<dbReference type="RefSeq" id="WP_097196760.1">
    <property type="nucleotide sequence ID" value="NZ_OBQI01000006.1"/>
</dbReference>
<keyword evidence="2" id="KW-0472">Membrane</keyword>
<gene>
    <name evidence="3" type="ORF">SAMN05660748_4045</name>
</gene>
<accession>A0A285VE11</accession>
<proteinExistence type="predicted"/>
<dbReference type="EMBL" id="OBQI01000006">
    <property type="protein sequence ID" value="SOC52355.1"/>
    <property type="molecule type" value="Genomic_DNA"/>
</dbReference>
<evidence type="ECO:0000313" key="4">
    <source>
        <dbReference type="Proteomes" id="UP000219435"/>
    </source>
</evidence>
<organism evidence="3 4">
    <name type="scientific">Blastococcus aggregatus</name>
    <dbReference type="NCBI Taxonomy" id="38502"/>
    <lineage>
        <taxon>Bacteria</taxon>
        <taxon>Bacillati</taxon>
        <taxon>Actinomycetota</taxon>
        <taxon>Actinomycetes</taxon>
        <taxon>Geodermatophilales</taxon>
        <taxon>Geodermatophilaceae</taxon>
        <taxon>Blastococcus</taxon>
    </lineage>
</organism>
<dbReference type="OrthoDB" id="3797035at2"/>
<sequence length="791" mass="81359">MTRPAAGGAGGRRAAAPDSDRTRSRPRALLPVVLLPVLLTTVGVVAPAAAAAPHAAVPVLAAAPADETVDPDRPVRLEVNLFEPRTVTPGSLIRVKGTVVNTGSAVIEDLDLRLQRGDVLLSRAELAAEDADPDPSTSVVLPFQRLAERLEAGESSTFDYTVDSTELRLERDGVYPVLLNVNGSIDGDTRRVGELSTFVVQQPLQPTARTAVAWLWPLTEKTHRTASGRFADDELAESIADEGRLDRALGVVERLPGSSDTPTLPITLAIDPALVEELQIMAAGEYEVPGGRGSGTEEARDYLRRLRDMAAAHPVVALPYGDVDIDSLETAGLGDVVTRSLPGTPAGTAQDPPGTPAGATTDAPLPPAGESGAPADVPVPEEGAGARILAEALDVEPRTDLAWAPGGSLLPGALERLRGGGIDQVVLGPDAVTTGDSAVGLTDATAAAAVTVGTAGGPMPGLVADSRLTAVVGGSQLAAGGPRLAEQRYLAELAVLTSQAAPDTEQTVLVTAPRDVDAGPEGAGAMMADTTSQPWLRPIPLESLSTGPFTEDGDLLAPADPLRLDTAGLLGVTAANDARNDLAGAVEGDAATALQAFDAATARATSVAWWDDPTGFRDAAADLTATMQRMRGQVTLLAPADGTYTLASSDAPLVLTVRNDLPFAVRVLPEVRARGNRALSIGDIGVRVLAPGERAVLQVPTSLGQSGGFAVTATLTTPGGSPLGERVQLQVRSTAYGPISLIITFGAASLLGLLFLRRLVRFVLRRRARTGGADDAGVSLGPDGTPTRSPV</sequence>
<feature type="region of interest" description="Disordered" evidence="1">
    <location>
        <begin position="338"/>
        <end position="377"/>
    </location>
</feature>
<feature type="transmembrane region" description="Helical" evidence="2">
    <location>
        <begin position="735"/>
        <end position="756"/>
    </location>
</feature>
<feature type="region of interest" description="Disordered" evidence="1">
    <location>
        <begin position="1"/>
        <end position="23"/>
    </location>
</feature>
<feature type="compositionally biased region" description="Low complexity" evidence="1">
    <location>
        <begin position="1"/>
        <end position="17"/>
    </location>
</feature>
<keyword evidence="4" id="KW-1185">Reference proteome</keyword>
<evidence type="ECO:0008006" key="5">
    <source>
        <dbReference type="Google" id="ProtNLM"/>
    </source>
</evidence>
<reference evidence="4" key="1">
    <citation type="submission" date="2017-08" db="EMBL/GenBank/DDBJ databases">
        <authorList>
            <person name="Varghese N."/>
            <person name="Submissions S."/>
        </authorList>
    </citation>
    <scope>NUCLEOTIDE SEQUENCE [LARGE SCALE GENOMIC DNA]</scope>
    <source>
        <strain evidence="4">DSM 4725</strain>
    </source>
</reference>
<evidence type="ECO:0000256" key="1">
    <source>
        <dbReference type="SAM" id="MobiDB-lite"/>
    </source>
</evidence>
<protein>
    <recommendedName>
        <fullName evidence="5">Glycoprotein</fullName>
    </recommendedName>
</protein>
<dbReference type="Proteomes" id="UP000219435">
    <property type="component" value="Unassembled WGS sequence"/>
</dbReference>
<name>A0A285VE11_9ACTN</name>
<keyword evidence="2" id="KW-0812">Transmembrane</keyword>
<feature type="region of interest" description="Disordered" evidence="1">
    <location>
        <begin position="772"/>
        <end position="791"/>
    </location>
</feature>
<evidence type="ECO:0000256" key="2">
    <source>
        <dbReference type="SAM" id="Phobius"/>
    </source>
</evidence>
<keyword evidence="2" id="KW-1133">Transmembrane helix</keyword>
<evidence type="ECO:0000313" key="3">
    <source>
        <dbReference type="EMBL" id="SOC52355.1"/>
    </source>
</evidence>
<dbReference type="AlphaFoldDB" id="A0A285VE11"/>